<comment type="caution">
    <text evidence="6">The sequence shown here is derived from an EMBL/GenBank/DDBJ whole genome shotgun (WGS) entry which is preliminary data.</text>
</comment>
<dbReference type="AlphaFoldDB" id="A0A939DPC4"/>
<dbReference type="Pfam" id="PF25954">
    <property type="entry name" value="Beta-barrel_RND_2"/>
    <property type="match status" value="1"/>
</dbReference>
<feature type="region of interest" description="Disordered" evidence="2">
    <location>
        <begin position="1"/>
        <end position="20"/>
    </location>
</feature>
<comment type="similarity">
    <text evidence="1">Belongs to the membrane fusion protein (MFP) (TC 8.A.1) family.</text>
</comment>
<dbReference type="Gene3D" id="2.40.420.20">
    <property type="match status" value="1"/>
</dbReference>
<evidence type="ECO:0000259" key="5">
    <source>
        <dbReference type="Pfam" id="PF25973"/>
    </source>
</evidence>
<organism evidence="6 7">
    <name type="scientific">Bowmanella dokdonensis</name>
    <dbReference type="NCBI Taxonomy" id="751969"/>
    <lineage>
        <taxon>Bacteria</taxon>
        <taxon>Pseudomonadati</taxon>
        <taxon>Pseudomonadota</taxon>
        <taxon>Gammaproteobacteria</taxon>
        <taxon>Alteromonadales</taxon>
        <taxon>Alteromonadaceae</taxon>
        <taxon>Bowmanella</taxon>
    </lineage>
</organism>
<evidence type="ECO:0000259" key="4">
    <source>
        <dbReference type="Pfam" id="PF25967"/>
    </source>
</evidence>
<proteinExistence type="inferred from homology"/>
<dbReference type="Pfam" id="PF25967">
    <property type="entry name" value="RND-MFP_C"/>
    <property type="match status" value="1"/>
</dbReference>
<reference evidence="6" key="1">
    <citation type="submission" date="2021-03" db="EMBL/GenBank/DDBJ databases">
        <title>novel species isolated from a fishpond in China.</title>
        <authorList>
            <person name="Lu H."/>
            <person name="Cai Z."/>
        </authorList>
    </citation>
    <scope>NUCLEOTIDE SEQUENCE</scope>
    <source>
        <strain evidence="6">JCM 30855</strain>
    </source>
</reference>
<evidence type="ECO:0000256" key="1">
    <source>
        <dbReference type="ARBA" id="ARBA00009477"/>
    </source>
</evidence>
<evidence type="ECO:0000313" key="7">
    <source>
        <dbReference type="Proteomes" id="UP000664654"/>
    </source>
</evidence>
<evidence type="ECO:0000256" key="2">
    <source>
        <dbReference type="SAM" id="MobiDB-lite"/>
    </source>
</evidence>
<dbReference type="NCBIfam" id="TIGR01730">
    <property type="entry name" value="RND_mfp"/>
    <property type="match status" value="1"/>
</dbReference>
<dbReference type="InterPro" id="IPR058627">
    <property type="entry name" value="MdtA-like_C"/>
</dbReference>
<name>A0A939DPC4_9ALTE</name>
<dbReference type="InterPro" id="IPR058647">
    <property type="entry name" value="BSH_CzcB-like"/>
</dbReference>
<dbReference type="SUPFAM" id="SSF111369">
    <property type="entry name" value="HlyD-like secretion proteins"/>
    <property type="match status" value="1"/>
</dbReference>
<dbReference type="RefSeq" id="WP_206573581.1">
    <property type="nucleotide sequence ID" value="NZ_JAFKCV010000004.1"/>
</dbReference>
<dbReference type="Pfam" id="PF25973">
    <property type="entry name" value="BSH_CzcB"/>
    <property type="match status" value="1"/>
</dbReference>
<feature type="domain" description="Multidrug resistance protein MdtA-like C-terminal permuted SH3" evidence="4">
    <location>
        <begin position="302"/>
        <end position="366"/>
    </location>
</feature>
<dbReference type="PANTHER" id="PTHR30469">
    <property type="entry name" value="MULTIDRUG RESISTANCE PROTEIN MDTA"/>
    <property type="match status" value="1"/>
</dbReference>
<dbReference type="InterPro" id="IPR006143">
    <property type="entry name" value="RND_pump_MFP"/>
</dbReference>
<dbReference type="InterPro" id="IPR058792">
    <property type="entry name" value="Beta-barrel_RND_2"/>
</dbReference>
<dbReference type="EMBL" id="JAFKCV010000004">
    <property type="protein sequence ID" value="MBN7825476.1"/>
    <property type="molecule type" value="Genomic_DNA"/>
</dbReference>
<keyword evidence="7" id="KW-1185">Reference proteome</keyword>
<dbReference type="Proteomes" id="UP000664654">
    <property type="component" value="Unassembled WGS sequence"/>
</dbReference>
<evidence type="ECO:0000259" key="3">
    <source>
        <dbReference type="Pfam" id="PF25954"/>
    </source>
</evidence>
<feature type="domain" description="CzcB-like barrel-sandwich hybrid" evidence="5">
    <location>
        <begin position="78"/>
        <end position="211"/>
    </location>
</feature>
<dbReference type="Gene3D" id="2.40.30.170">
    <property type="match status" value="1"/>
</dbReference>
<dbReference type="Gene3D" id="1.10.287.470">
    <property type="entry name" value="Helix hairpin bin"/>
    <property type="match status" value="1"/>
</dbReference>
<dbReference type="GO" id="GO:1990281">
    <property type="term" value="C:efflux pump complex"/>
    <property type="evidence" value="ECO:0007669"/>
    <property type="project" value="TreeGrafter"/>
</dbReference>
<sequence length="391" mass="43419">MQWPRHWRGRQSGSVPAPARIGKGIKSHSRQWTMLLGLWSVLATGQPIGVEAVVAQSRPIFEDVPISGTLTSPQVSLLSAQVEGLVSEVRTDAGDTVVAGQSLLILDTELSEIALQAAKARVESARQTWLDSQRRFQEAQSLINQQSIAQSEVDALAARMRIDAAMLEVAQVNARDQQARLHRHTIKAPFDGVVSRRLIDVGEWVAPGTAMLELVGQSQLWADYQVPQRFYPQVGPQTRLRLRFDALPGQILDKPMHAKVPQSRSNGRTFLLRVAIDPKQYPELIPGMSASANLRLDLHRQSLVIPRDALIRYPDGRISVWVSQQQTKWGQTSKVTEQLVETGINFGESVEVTRGLNAGQQVIVRGNEALQEGQQVRLEQAKFLKPKESRP</sequence>
<dbReference type="Gene3D" id="2.40.50.100">
    <property type="match status" value="1"/>
</dbReference>
<protein>
    <submittedName>
        <fullName evidence="6">Efflux RND transporter periplasmic adaptor subunit</fullName>
    </submittedName>
</protein>
<dbReference type="PANTHER" id="PTHR30469:SF15">
    <property type="entry name" value="HLYD FAMILY OF SECRETION PROTEINS"/>
    <property type="match status" value="1"/>
</dbReference>
<accession>A0A939DPC4</accession>
<evidence type="ECO:0000313" key="6">
    <source>
        <dbReference type="EMBL" id="MBN7825476.1"/>
    </source>
</evidence>
<gene>
    <name evidence="6" type="ORF">J0A66_09610</name>
</gene>
<feature type="domain" description="CusB-like beta-barrel" evidence="3">
    <location>
        <begin position="219"/>
        <end position="295"/>
    </location>
</feature>
<dbReference type="GO" id="GO:0015562">
    <property type="term" value="F:efflux transmembrane transporter activity"/>
    <property type="evidence" value="ECO:0007669"/>
    <property type="project" value="TreeGrafter"/>
</dbReference>